<reference evidence="3" key="1">
    <citation type="submission" date="2024-06" db="EMBL/GenBank/DDBJ databases">
        <authorList>
            <consortium name="consrtm"/>
            <person name="Uemura M."/>
            <person name="Terahara T."/>
        </authorList>
    </citation>
    <scope>NUCLEOTIDE SEQUENCE</scope>
    <source>
        <strain evidence="3">KM77-8</strain>
    </source>
</reference>
<gene>
    <name evidence="3" type="ORF">SHKM778_54420</name>
</gene>
<reference evidence="3" key="2">
    <citation type="submission" date="2024-07" db="EMBL/GenBank/DDBJ databases">
        <title>Streptomyces haneummycinica sp. nov., a new antibiotic-producing actinobacterium isolated from marine sediment.</title>
        <authorList>
            <person name="Uemura M."/>
            <person name="Hamada M."/>
            <person name="Hirano S."/>
            <person name="Kobayashi K."/>
            <person name="Ohshiro T."/>
            <person name="Kobayashi T."/>
            <person name="Terahara T."/>
        </authorList>
    </citation>
    <scope>NUCLEOTIDE SEQUENCE</scope>
    <source>
        <strain evidence="3">KM77-8</strain>
    </source>
</reference>
<evidence type="ECO:0000313" key="3">
    <source>
        <dbReference type="EMBL" id="BFO19054.1"/>
    </source>
</evidence>
<feature type="region of interest" description="Disordered" evidence="1">
    <location>
        <begin position="25"/>
        <end position="69"/>
    </location>
</feature>
<feature type="signal peptide" evidence="2">
    <location>
        <begin position="1"/>
        <end position="25"/>
    </location>
</feature>
<evidence type="ECO:0000256" key="1">
    <source>
        <dbReference type="SAM" id="MobiDB-lite"/>
    </source>
</evidence>
<dbReference type="PROSITE" id="PS51257">
    <property type="entry name" value="PROKAR_LIPOPROTEIN"/>
    <property type="match status" value="1"/>
</dbReference>
<feature type="chain" id="PRO_5043916448" evidence="2">
    <location>
        <begin position="26"/>
        <end position="69"/>
    </location>
</feature>
<evidence type="ECO:0000256" key="2">
    <source>
        <dbReference type="SAM" id="SignalP"/>
    </source>
</evidence>
<sequence length="69" mass="6643">MKTSWRTASLVASAAAVLSLTTACGQETPPAASSQNVGATAPAGDYGNVGTDQAGAGAKAPAPRTRPAS</sequence>
<name>A0AAT9HPE0_9ACTN</name>
<dbReference type="EMBL" id="AP035768">
    <property type="protein sequence ID" value="BFO19054.1"/>
    <property type="molecule type" value="Genomic_DNA"/>
</dbReference>
<organism evidence="3">
    <name type="scientific">Streptomyces haneummycinicus</name>
    <dbReference type="NCBI Taxonomy" id="3074435"/>
    <lineage>
        <taxon>Bacteria</taxon>
        <taxon>Bacillati</taxon>
        <taxon>Actinomycetota</taxon>
        <taxon>Actinomycetes</taxon>
        <taxon>Kitasatosporales</taxon>
        <taxon>Streptomycetaceae</taxon>
        <taxon>Streptomyces</taxon>
    </lineage>
</organism>
<proteinExistence type="predicted"/>
<keyword evidence="2" id="KW-0732">Signal</keyword>
<dbReference type="AlphaFoldDB" id="A0AAT9HPE0"/>
<protein>
    <submittedName>
        <fullName evidence="3">Uncharacterized protein</fullName>
    </submittedName>
</protein>
<accession>A0AAT9HPE0</accession>